<dbReference type="AlphaFoldDB" id="A0A3P6TZ08"/>
<gene>
    <name evidence="13" type="ORF">DILT_LOCUS4247</name>
</gene>
<evidence type="ECO:0000256" key="4">
    <source>
        <dbReference type="ARBA" id="ARBA00012557"/>
    </source>
</evidence>
<dbReference type="GO" id="GO:0016263">
    <property type="term" value="F:glycoprotein-N-acetylgalactosamine 3-beta-galactosyltransferase activity"/>
    <property type="evidence" value="ECO:0007669"/>
    <property type="project" value="UniProtKB-EC"/>
</dbReference>
<organism evidence="13 14">
    <name type="scientific">Dibothriocephalus latus</name>
    <name type="common">Fish tapeworm</name>
    <name type="synonym">Diphyllobothrium latum</name>
    <dbReference type="NCBI Taxonomy" id="60516"/>
    <lineage>
        <taxon>Eukaryota</taxon>
        <taxon>Metazoa</taxon>
        <taxon>Spiralia</taxon>
        <taxon>Lophotrochozoa</taxon>
        <taxon>Platyhelminthes</taxon>
        <taxon>Cestoda</taxon>
        <taxon>Eucestoda</taxon>
        <taxon>Diphyllobothriidea</taxon>
        <taxon>Diphyllobothriidae</taxon>
        <taxon>Dibothriocephalus</taxon>
    </lineage>
</organism>
<keyword evidence="9" id="KW-0735">Signal-anchor</keyword>
<reference evidence="13 14" key="1">
    <citation type="submission" date="2018-11" db="EMBL/GenBank/DDBJ databases">
        <authorList>
            <consortium name="Pathogen Informatics"/>
        </authorList>
    </citation>
    <scope>NUCLEOTIDE SEQUENCE [LARGE SCALE GENOMIC DNA]</scope>
</reference>
<dbReference type="GO" id="GO:0000166">
    <property type="term" value="F:nucleotide binding"/>
    <property type="evidence" value="ECO:0007669"/>
    <property type="project" value="UniProtKB-KW"/>
</dbReference>
<keyword evidence="6" id="KW-0808">Transferase</keyword>
<dbReference type="OrthoDB" id="414175at2759"/>
<dbReference type="InterPro" id="IPR003378">
    <property type="entry name" value="Fringe-like_glycosylTrfase"/>
</dbReference>
<evidence type="ECO:0000256" key="10">
    <source>
        <dbReference type="ARBA" id="ARBA00022989"/>
    </source>
</evidence>
<protein>
    <recommendedName>
        <fullName evidence="4">N-acetylgalactosaminide beta-1,3-galactosyltransferase</fullName>
        <ecNumber evidence="4">2.4.1.122</ecNumber>
    </recommendedName>
</protein>
<evidence type="ECO:0000256" key="1">
    <source>
        <dbReference type="ARBA" id="ARBA00004606"/>
    </source>
</evidence>
<dbReference type="Proteomes" id="UP000281553">
    <property type="component" value="Unassembled WGS sequence"/>
</dbReference>
<evidence type="ECO:0000256" key="6">
    <source>
        <dbReference type="ARBA" id="ARBA00022679"/>
    </source>
</evidence>
<evidence type="ECO:0000256" key="11">
    <source>
        <dbReference type="ARBA" id="ARBA00023136"/>
    </source>
</evidence>
<keyword evidence="11" id="KW-0472">Membrane</keyword>
<evidence type="ECO:0000256" key="2">
    <source>
        <dbReference type="ARBA" id="ARBA00004922"/>
    </source>
</evidence>
<dbReference type="EC" id="2.4.1.122" evidence="4"/>
<sequence length="116" mass="12566">MPFVKQGYASGGAGYVISRAALKLIAEGMMQNVKGCQPRGGPEDVNLGACAEQVGVKFVASLDSHGKETFHPFSPGHMIDKKTIENSAWIHSYNMYPVVTVNNCCFKTMICTPKKP</sequence>
<keyword evidence="10" id="KW-1133">Transmembrane helix</keyword>
<evidence type="ECO:0000256" key="7">
    <source>
        <dbReference type="ARBA" id="ARBA00022692"/>
    </source>
</evidence>
<feature type="domain" description="Fringe-like glycosyltransferase" evidence="12">
    <location>
        <begin position="7"/>
        <end position="84"/>
    </location>
</feature>
<keyword evidence="14" id="KW-1185">Reference proteome</keyword>
<dbReference type="PANTHER" id="PTHR23033">
    <property type="entry name" value="BETA1,3-GALACTOSYLTRANSFERASE"/>
    <property type="match status" value="1"/>
</dbReference>
<keyword evidence="7" id="KW-0812">Transmembrane</keyword>
<name>A0A3P6TZ08_DIBLA</name>
<evidence type="ECO:0000259" key="12">
    <source>
        <dbReference type="Pfam" id="PF02434"/>
    </source>
</evidence>
<evidence type="ECO:0000256" key="9">
    <source>
        <dbReference type="ARBA" id="ARBA00022968"/>
    </source>
</evidence>
<evidence type="ECO:0000256" key="5">
    <source>
        <dbReference type="ARBA" id="ARBA00022676"/>
    </source>
</evidence>
<dbReference type="Gene3D" id="3.90.550.50">
    <property type="match status" value="1"/>
</dbReference>
<comment type="subcellular location">
    <subcellularLocation>
        <location evidence="1">Membrane</location>
        <topology evidence="1">Single-pass type II membrane protein</topology>
    </subcellularLocation>
</comment>
<dbReference type="Pfam" id="PF02434">
    <property type="entry name" value="Fringe"/>
    <property type="match status" value="1"/>
</dbReference>
<comment type="pathway">
    <text evidence="2">Protein modification; protein glycosylation.</text>
</comment>
<evidence type="ECO:0000256" key="3">
    <source>
        <dbReference type="ARBA" id="ARBA00006462"/>
    </source>
</evidence>
<evidence type="ECO:0000313" key="13">
    <source>
        <dbReference type="EMBL" id="VDK88649.1"/>
    </source>
</evidence>
<keyword evidence="8" id="KW-0547">Nucleotide-binding</keyword>
<accession>A0A3P6TZ08</accession>
<evidence type="ECO:0000313" key="14">
    <source>
        <dbReference type="Proteomes" id="UP000281553"/>
    </source>
</evidence>
<comment type="similarity">
    <text evidence="3">Belongs to the glycosyltransferase 31 family. Beta3-Gal-T subfamily.</text>
</comment>
<keyword evidence="5" id="KW-0328">Glycosyltransferase</keyword>
<evidence type="ECO:0000256" key="8">
    <source>
        <dbReference type="ARBA" id="ARBA00022741"/>
    </source>
</evidence>
<dbReference type="EMBL" id="UYRU01045118">
    <property type="protein sequence ID" value="VDK88649.1"/>
    <property type="molecule type" value="Genomic_DNA"/>
</dbReference>
<dbReference type="GO" id="GO:0016020">
    <property type="term" value="C:membrane"/>
    <property type="evidence" value="ECO:0007669"/>
    <property type="project" value="UniProtKB-SubCell"/>
</dbReference>
<proteinExistence type="inferred from homology"/>
<dbReference type="PANTHER" id="PTHR23033:SF14">
    <property type="entry name" value="GLYCOPROTEIN-N-ACETYLGALACTOSAMINE 3-BETA-GALACTOSYLTRANSFERASE 1-RELATED"/>
    <property type="match status" value="1"/>
</dbReference>
<dbReference type="InterPro" id="IPR026050">
    <property type="entry name" value="C1GALT1/C1GALT1_chp1"/>
</dbReference>